<keyword evidence="3" id="KW-1185">Reference proteome</keyword>
<dbReference type="RefSeq" id="WP_130435836.1">
    <property type="nucleotide sequence ID" value="NZ_SGXF01000005.1"/>
</dbReference>
<gene>
    <name evidence="2" type="ORF">EV209_2585</name>
</gene>
<dbReference type="InterPro" id="IPR029432">
    <property type="entry name" value="Gp28/Gp37-like_dom"/>
</dbReference>
<sequence length="357" mass="40303">MDLIVLNTNLDAVSIVDVYESFIWTDRYYEYGDFELFTSMTSTILSYIRQDYYLQNRESEHCMIIEKIRITSDSEDGNHITVTGRSLESILDRRIVWGQRTIRGNLQNGIQTLLNENIISPSDSNRRISNFIFEASTDPAITKLTIDAQYTGDNLYDVINKICSERDIGFKITLNDKKQFVFKLYAGVDRSYDQTANPYVVFSPNFENIINSNYVESKSALKNVTLVGGEGEGSARRYTTVGGGSGLSRRELFTDARDISSDVGNDVTLTDAEYTALLQQRGREKLAENTDVTSFEGQVETTVMFKYGEDFFNGDVVQIANEYGHETKARIVEIVMTEDSEGASVYPTFKTTEGGDE</sequence>
<reference evidence="2 3" key="1">
    <citation type="submission" date="2019-02" db="EMBL/GenBank/DDBJ databases">
        <title>Genomic Encyclopedia of Type Strains, Phase IV (KMG-IV): sequencing the most valuable type-strain genomes for metagenomic binning, comparative biology and taxonomic classification.</title>
        <authorList>
            <person name="Goeker M."/>
        </authorList>
    </citation>
    <scope>NUCLEOTIDE SEQUENCE [LARGE SCALE GENOMIC DNA]</scope>
    <source>
        <strain evidence="2 3">DSM 29486</strain>
    </source>
</reference>
<evidence type="ECO:0000313" key="2">
    <source>
        <dbReference type="EMBL" id="RZS94215.1"/>
    </source>
</evidence>
<feature type="domain" description="Gp28/Gp37-like" evidence="1">
    <location>
        <begin position="5"/>
        <end position="349"/>
    </location>
</feature>
<accession>A0A4Q7P339</accession>
<comment type="caution">
    <text evidence="2">The sequence shown here is derived from an EMBL/GenBank/DDBJ whole genome shotgun (WGS) entry which is preliminary data.</text>
</comment>
<protein>
    <submittedName>
        <fullName evidence="2">ReqiPepy6 Gp37-like protein</fullName>
    </submittedName>
</protein>
<organism evidence="2 3">
    <name type="scientific">Cuneatibacter caecimuris</name>
    <dbReference type="NCBI Taxonomy" id="1796618"/>
    <lineage>
        <taxon>Bacteria</taxon>
        <taxon>Bacillati</taxon>
        <taxon>Bacillota</taxon>
        <taxon>Clostridia</taxon>
        <taxon>Lachnospirales</taxon>
        <taxon>Lachnospiraceae</taxon>
        <taxon>Cuneatibacter</taxon>
    </lineage>
</organism>
<dbReference type="OrthoDB" id="9255846at2"/>
<dbReference type="Pfam" id="PF14594">
    <property type="entry name" value="Sipho_Gp37"/>
    <property type="match status" value="1"/>
</dbReference>
<dbReference type="AlphaFoldDB" id="A0A4Q7P339"/>
<proteinExistence type="predicted"/>
<name>A0A4Q7P339_9FIRM</name>
<evidence type="ECO:0000313" key="3">
    <source>
        <dbReference type="Proteomes" id="UP000292927"/>
    </source>
</evidence>
<dbReference type="Proteomes" id="UP000292927">
    <property type="component" value="Unassembled WGS sequence"/>
</dbReference>
<dbReference type="EMBL" id="SGXF01000005">
    <property type="protein sequence ID" value="RZS94215.1"/>
    <property type="molecule type" value="Genomic_DNA"/>
</dbReference>
<evidence type="ECO:0000259" key="1">
    <source>
        <dbReference type="Pfam" id="PF14594"/>
    </source>
</evidence>